<feature type="compositionally biased region" description="Polar residues" evidence="1">
    <location>
        <begin position="952"/>
        <end position="980"/>
    </location>
</feature>
<keyword evidence="5 6" id="KW-0675">Receptor</keyword>
<dbReference type="PROSITE" id="PS50853">
    <property type="entry name" value="FN3"/>
    <property type="match status" value="1"/>
</dbReference>
<dbReference type="SUPFAM" id="SSF49265">
    <property type="entry name" value="Fibronectin type III"/>
    <property type="match status" value="3"/>
</dbReference>
<dbReference type="OrthoDB" id="6381660at2759"/>
<evidence type="ECO:0000313" key="5">
    <source>
        <dbReference type="RefSeq" id="XP_028027863.1"/>
    </source>
</evidence>
<dbReference type="RefSeq" id="XP_028027864.1">
    <property type="nucleotide sequence ID" value="XM_028172063.1"/>
</dbReference>
<evidence type="ECO:0000256" key="2">
    <source>
        <dbReference type="SAM" id="Phobius"/>
    </source>
</evidence>
<keyword evidence="2" id="KW-1133">Transmembrane helix</keyword>
<feature type="compositionally biased region" description="Low complexity" evidence="1">
    <location>
        <begin position="989"/>
        <end position="998"/>
    </location>
</feature>
<evidence type="ECO:0000256" key="1">
    <source>
        <dbReference type="SAM" id="MobiDB-lite"/>
    </source>
</evidence>
<feature type="region of interest" description="Disordered" evidence="1">
    <location>
        <begin position="952"/>
        <end position="1039"/>
    </location>
</feature>
<dbReference type="Pfam" id="PF00041">
    <property type="entry name" value="fn3"/>
    <property type="match status" value="1"/>
</dbReference>
<accession>A0A6J2JEW9</accession>
<protein>
    <submittedName>
        <fullName evidence="5">Cytokine receptor isoform X1</fullName>
    </submittedName>
    <submittedName>
        <fullName evidence="6">Cytokine receptor isoform X2</fullName>
    </submittedName>
    <submittedName>
        <fullName evidence="7">Cytokine receptor isoform X3</fullName>
    </submittedName>
</protein>
<dbReference type="InterPro" id="IPR036116">
    <property type="entry name" value="FN3_sf"/>
</dbReference>
<dbReference type="SMART" id="SM00060">
    <property type="entry name" value="FN3"/>
    <property type="match status" value="3"/>
</dbReference>
<proteinExistence type="predicted"/>
<dbReference type="CDD" id="cd00063">
    <property type="entry name" value="FN3"/>
    <property type="match status" value="2"/>
</dbReference>
<keyword evidence="2" id="KW-0472">Membrane</keyword>
<evidence type="ECO:0000313" key="4">
    <source>
        <dbReference type="Proteomes" id="UP000504629"/>
    </source>
</evidence>
<keyword evidence="2" id="KW-0812">Transmembrane</keyword>
<feature type="transmembrane region" description="Helical" evidence="2">
    <location>
        <begin position="21"/>
        <end position="40"/>
    </location>
</feature>
<dbReference type="RefSeq" id="XP_028027865.1">
    <property type="nucleotide sequence ID" value="XM_028172064.1"/>
</dbReference>
<dbReference type="GO" id="GO:0016020">
    <property type="term" value="C:membrane"/>
    <property type="evidence" value="ECO:0007669"/>
    <property type="project" value="UniProtKB-SubCell"/>
</dbReference>
<feature type="domain" description="Fibronectin type-III" evidence="3">
    <location>
        <begin position="656"/>
        <end position="754"/>
    </location>
</feature>
<sequence>MENLSVNFGGTKWSDLRRLLLCFKLMLIWILLSLPCIFAHCQGVENLSVAVYPMGNLKVHYGDSFELFCVAEKFTSADIEFTMGGKTIPSEVVNSTTIRLYMEKPEKQVNTFYCRNKKTNKICTSRVVVDSTPMAVTDFSCKSKNLEILNCTWIAPGPLSTTQNYITFLIDGNAVEPSTPIRADQTRYWNSWNTYSIPRYRQMENKYYFYLSSCSPFGCNNQSFTVDHFSIVKPDAPSNLKVIRNYTNGVYLQWNIPNNMVDLLPCGVDHRIEYQIDKIDNKSYFRSVDASSLPPKNRTYKFLLTDLPYAHMKYEIRIYIKSKAAVKEEFWSDFTYTMVYTLSERPRRPPDTAVGAFDQSLYQTNRMIYIYWKQLEEYEEAGTNFTYKVVVHHKSNYETLTADNNKSLSFVVLEKAPFDAMDVYIWSRNDNGSSINSSHLYIPPKEDTEALKVSSFTKLAYENGAYKLSWVGIEHIDNYTLFWCQHNSTKICAGRMNFIVLSANKTMQVIELPRENRYQFAISANNGTKTSGMVWAICDISKDAIPMYGFPVKMDHGIPGKTFVKIKWAMTCTLQEGIITGYLIAYCPALDTTNVCATKNKTNLYISNPKQMEINITNLEPYTTYIFTLALNTTYGFKTVENAFTSMTTTEDTPTSPVNINITDVLSDSLTISWDPPIHKNGVIGKYVINNYGQEVYVEKVSDKDEDSKRRHIRLTGLQGFTNYSLSVQACSTAISSCSVLNPHDALFVRTRIGPPSKMRAPTVKNNPDFIKWVPPIIPGGTIDLYQIKRIKDESEAEIINTTNLSFSLIHCEGGVAGQTYQVRAVNFDEDPYHGALTDNKDVYLHNANYKGILEYPGEWSEPSFVNCTSKEHVTLTLILMGIFMIIGIMYGFIKCYKKYRKMEDIKPVLPSGLGVPEKDISKYAIGGWNPTNKDEKPSSDEMLLLPNSRTTVSSELKQKENNNSASSDHTDSTALSDTSHGPVERQISSSDDGSNSSLHLEVEPTRTADSNIDGESCNSETETSQIPSPFFNDNTFKKNPSGYVQQSVVSPNTGYVQSVQAGVTNPPQPSSLSASSSYVMAALSPPIFTTRVAQPCVTSSQSAGGYVHPEGAQTISAMNFPKLGQTTNKLFGPESLPTMQTLPPAKHTADSSYIQLQSLDSLPRHKHPARSTVPLKTPASTGYVRQGDAVINKHLNNMLSGVHCGEESAILDPAMSPDAYCRFSWSTDPANDNIHSLLADSPRLNSSKNGVNH</sequence>
<dbReference type="Proteomes" id="UP000504629">
    <property type="component" value="Unplaced"/>
</dbReference>
<dbReference type="PANTHER" id="PTHR46957:SF3">
    <property type="entry name" value="CYTOKINE RECEPTOR"/>
    <property type="match status" value="1"/>
</dbReference>
<dbReference type="CTD" id="32976"/>
<evidence type="ECO:0000313" key="6">
    <source>
        <dbReference type="RefSeq" id="XP_028027864.1"/>
    </source>
</evidence>
<reference evidence="5 6" key="1">
    <citation type="submission" date="2025-04" db="UniProtKB">
        <authorList>
            <consortium name="RefSeq"/>
        </authorList>
    </citation>
    <scope>IDENTIFICATION</scope>
    <source>
        <tissue evidence="5 6">Silk gland</tissue>
    </source>
</reference>
<dbReference type="RefSeq" id="XP_028027863.1">
    <property type="nucleotide sequence ID" value="XM_028172062.1"/>
</dbReference>
<dbReference type="KEGG" id="bman:114241287"/>
<dbReference type="PANTHER" id="PTHR46957">
    <property type="entry name" value="CYTOKINE RECEPTOR"/>
    <property type="match status" value="1"/>
</dbReference>
<evidence type="ECO:0000259" key="3">
    <source>
        <dbReference type="PROSITE" id="PS50853"/>
    </source>
</evidence>
<dbReference type="InterPro" id="IPR050713">
    <property type="entry name" value="RTP_Phos/Ushers"/>
</dbReference>
<dbReference type="InterPro" id="IPR003961">
    <property type="entry name" value="FN3_dom"/>
</dbReference>
<dbReference type="GeneID" id="114241287"/>
<evidence type="ECO:0000313" key="7">
    <source>
        <dbReference type="RefSeq" id="XP_028027865.1"/>
    </source>
</evidence>
<name>A0A6J2JEW9_BOMMA</name>
<feature type="transmembrane region" description="Helical" evidence="2">
    <location>
        <begin position="874"/>
        <end position="894"/>
    </location>
</feature>
<keyword evidence="4" id="KW-1185">Reference proteome</keyword>
<feature type="compositionally biased region" description="Polar residues" evidence="1">
    <location>
        <begin position="1017"/>
        <end position="1039"/>
    </location>
</feature>
<organism evidence="4 5">
    <name type="scientific">Bombyx mandarina</name>
    <name type="common">Wild silk moth</name>
    <name type="synonym">Wild silkworm</name>
    <dbReference type="NCBI Taxonomy" id="7092"/>
    <lineage>
        <taxon>Eukaryota</taxon>
        <taxon>Metazoa</taxon>
        <taxon>Ecdysozoa</taxon>
        <taxon>Arthropoda</taxon>
        <taxon>Hexapoda</taxon>
        <taxon>Insecta</taxon>
        <taxon>Pterygota</taxon>
        <taxon>Neoptera</taxon>
        <taxon>Endopterygota</taxon>
        <taxon>Lepidoptera</taxon>
        <taxon>Glossata</taxon>
        <taxon>Ditrysia</taxon>
        <taxon>Bombycoidea</taxon>
        <taxon>Bombycidae</taxon>
        <taxon>Bombycinae</taxon>
        <taxon>Bombyx</taxon>
    </lineage>
</organism>
<dbReference type="Gene3D" id="2.60.40.10">
    <property type="entry name" value="Immunoglobulins"/>
    <property type="match status" value="3"/>
</dbReference>
<gene>
    <name evidence="5 6 7" type="primary">LOC114241287</name>
</gene>
<dbReference type="AlphaFoldDB" id="A0A6J2JEW9"/>
<dbReference type="InterPro" id="IPR013783">
    <property type="entry name" value="Ig-like_fold"/>
</dbReference>